<dbReference type="PRINTS" id="PR00364">
    <property type="entry name" value="DISEASERSIST"/>
</dbReference>
<dbReference type="AlphaFoldDB" id="A0AA88V953"/>
<dbReference type="GO" id="GO:0006952">
    <property type="term" value="P:defense response"/>
    <property type="evidence" value="ECO:0007669"/>
    <property type="project" value="UniProtKB-KW"/>
</dbReference>
<dbReference type="InterPro" id="IPR042197">
    <property type="entry name" value="Apaf_helical"/>
</dbReference>
<dbReference type="GO" id="GO:0043531">
    <property type="term" value="F:ADP binding"/>
    <property type="evidence" value="ECO:0007669"/>
    <property type="project" value="InterPro"/>
</dbReference>
<organism evidence="4 5">
    <name type="scientific">Escallonia herrerae</name>
    <dbReference type="NCBI Taxonomy" id="1293975"/>
    <lineage>
        <taxon>Eukaryota</taxon>
        <taxon>Viridiplantae</taxon>
        <taxon>Streptophyta</taxon>
        <taxon>Embryophyta</taxon>
        <taxon>Tracheophyta</taxon>
        <taxon>Spermatophyta</taxon>
        <taxon>Magnoliopsida</taxon>
        <taxon>eudicotyledons</taxon>
        <taxon>Gunneridae</taxon>
        <taxon>Pentapetalae</taxon>
        <taxon>asterids</taxon>
        <taxon>campanulids</taxon>
        <taxon>Escalloniales</taxon>
        <taxon>Escalloniaceae</taxon>
        <taxon>Escallonia</taxon>
    </lineage>
</organism>
<evidence type="ECO:0000313" key="5">
    <source>
        <dbReference type="Proteomes" id="UP001188597"/>
    </source>
</evidence>
<evidence type="ECO:0000256" key="2">
    <source>
        <dbReference type="ARBA" id="ARBA00022821"/>
    </source>
</evidence>
<dbReference type="InterPro" id="IPR027417">
    <property type="entry name" value="P-loop_NTPase"/>
</dbReference>
<proteinExistence type="predicted"/>
<dbReference type="Gene3D" id="3.40.50.300">
    <property type="entry name" value="P-loop containing nucleotide triphosphate hydrolases"/>
    <property type="match status" value="1"/>
</dbReference>
<gene>
    <name evidence="4" type="ORF">RJ639_019003</name>
</gene>
<keyword evidence="5" id="KW-1185">Reference proteome</keyword>
<dbReference type="SUPFAM" id="SSF52540">
    <property type="entry name" value="P-loop containing nucleoside triphosphate hydrolases"/>
    <property type="match status" value="1"/>
</dbReference>
<dbReference type="PANTHER" id="PTHR36766">
    <property type="entry name" value="PLANT BROAD-SPECTRUM MILDEW RESISTANCE PROTEIN RPW8"/>
    <property type="match status" value="1"/>
</dbReference>
<feature type="domain" description="NB-ARC" evidence="3">
    <location>
        <begin position="1"/>
        <end position="165"/>
    </location>
</feature>
<name>A0AA88V953_9ASTE</name>
<keyword evidence="1" id="KW-0433">Leucine-rich repeat</keyword>
<dbReference type="Proteomes" id="UP001188597">
    <property type="component" value="Unassembled WGS sequence"/>
</dbReference>
<dbReference type="PANTHER" id="PTHR36766:SF30">
    <property type="entry name" value="TIR-NBS TYPE DISEASE RESISTANCE PROTEIN-RELATED"/>
    <property type="match status" value="1"/>
</dbReference>
<dbReference type="EMBL" id="JAVXUP010002525">
    <property type="protein sequence ID" value="KAK3002840.1"/>
    <property type="molecule type" value="Genomic_DNA"/>
</dbReference>
<evidence type="ECO:0000259" key="3">
    <source>
        <dbReference type="Pfam" id="PF00931"/>
    </source>
</evidence>
<comment type="caution">
    <text evidence="4">The sequence shown here is derived from an EMBL/GenBank/DDBJ whole genome shotgun (WGS) entry which is preliminary data.</text>
</comment>
<keyword evidence="2" id="KW-0611">Plant defense</keyword>
<sequence>MAGIGKTALSQMIFCNSKVRESFLPRIWVCMSKQPNEDSDQKKELVKRMLMCLGVEDEIIASVDGKHGLKGLIFALRMQLVGKKYLIILDDVSNFDETLESGSSYDEEMGEQIGSGLPKGCGGTVIVTSRDEKVGKQMVGEDNLHKLVPLSDKVIWLIFKDSVQEDGTELPAGLETLKDDIVNKCGGLPLAAKMLGEIMNKNLRAIANSSVNTQQGIQQPKSLKGLIVFLVDKKEYSSQLRTVLRDDTEKLLVSKPQDKE</sequence>
<dbReference type="Gene3D" id="1.10.8.430">
    <property type="entry name" value="Helical domain of apoptotic protease-activating factors"/>
    <property type="match status" value="1"/>
</dbReference>
<dbReference type="Pfam" id="PF00931">
    <property type="entry name" value="NB-ARC"/>
    <property type="match status" value="1"/>
</dbReference>
<protein>
    <recommendedName>
        <fullName evidence="3">NB-ARC domain-containing protein</fullName>
    </recommendedName>
</protein>
<evidence type="ECO:0000256" key="1">
    <source>
        <dbReference type="ARBA" id="ARBA00022614"/>
    </source>
</evidence>
<evidence type="ECO:0000313" key="4">
    <source>
        <dbReference type="EMBL" id="KAK3002840.1"/>
    </source>
</evidence>
<dbReference type="InterPro" id="IPR002182">
    <property type="entry name" value="NB-ARC"/>
</dbReference>
<reference evidence="4" key="1">
    <citation type="submission" date="2022-12" db="EMBL/GenBank/DDBJ databases">
        <title>Draft genome assemblies for two species of Escallonia (Escalloniales).</title>
        <authorList>
            <person name="Chanderbali A."/>
            <person name="Dervinis C."/>
            <person name="Anghel I."/>
            <person name="Soltis D."/>
            <person name="Soltis P."/>
            <person name="Zapata F."/>
        </authorList>
    </citation>
    <scope>NUCLEOTIDE SEQUENCE</scope>
    <source>
        <strain evidence="4">UCBG64.0493</strain>
        <tissue evidence="4">Leaf</tissue>
    </source>
</reference>
<accession>A0AA88V953</accession>